<dbReference type="InterPro" id="IPR001810">
    <property type="entry name" value="F-box_dom"/>
</dbReference>
<name>A0A1X2GUP4_9FUNG</name>
<dbReference type="Gene3D" id="1.20.1280.50">
    <property type="match status" value="1"/>
</dbReference>
<dbReference type="SUPFAM" id="SSF81383">
    <property type="entry name" value="F-box domain"/>
    <property type="match status" value="1"/>
</dbReference>
<evidence type="ECO:0000313" key="5">
    <source>
        <dbReference type="EMBL" id="ORX61745.1"/>
    </source>
</evidence>
<proteinExistence type="predicted"/>
<organism evidence="5 6">
    <name type="scientific">Hesseltinella vesiculosa</name>
    <dbReference type="NCBI Taxonomy" id="101127"/>
    <lineage>
        <taxon>Eukaryota</taxon>
        <taxon>Fungi</taxon>
        <taxon>Fungi incertae sedis</taxon>
        <taxon>Mucoromycota</taxon>
        <taxon>Mucoromycotina</taxon>
        <taxon>Mucoromycetes</taxon>
        <taxon>Mucorales</taxon>
        <taxon>Cunninghamellaceae</taxon>
        <taxon>Hesseltinella</taxon>
    </lineage>
</organism>
<keyword evidence="2" id="KW-0677">Repeat</keyword>
<keyword evidence="1 3" id="KW-0853">WD repeat</keyword>
<comment type="caution">
    <text evidence="5">The sequence shown here is derived from an EMBL/GenBank/DDBJ whole genome shotgun (WGS) entry which is preliminary data.</text>
</comment>
<dbReference type="PROSITE" id="PS50294">
    <property type="entry name" value="WD_REPEATS_REGION"/>
    <property type="match status" value="3"/>
</dbReference>
<feature type="repeat" description="WD" evidence="3">
    <location>
        <begin position="87"/>
        <end position="127"/>
    </location>
</feature>
<dbReference type="PANTHER" id="PTHR22847:SF745">
    <property type="entry name" value="F-BOX_WD REPEAT-CONTAINING PROTEIN 7"/>
    <property type="match status" value="1"/>
</dbReference>
<dbReference type="PRINTS" id="PR00320">
    <property type="entry name" value="GPROTEINBRPT"/>
</dbReference>
<feature type="repeat" description="WD" evidence="3">
    <location>
        <begin position="211"/>
        <end position="251"/>
    </location>
</feature>
<dbReference type="Pfam" id="PF00400">
    <property type="entry name" value="WD40"/>
    <property type="match status" value="4"/>
</dbReference>
<dbReference type="PROSITE" id="PS50181">
    <property type="entry name" value="FBOX"/>
    <property type="match status" value="1"/>
</dbReference>
<evidence type="ECO:0000256" key="3">
    <source>
        <dbReference type="PROSITE-ProRule" id="PRU00221"/>
    </source>
</evidence>
<evidence type="ECO:0000313" key="6">
    <source>
        <dbReference type="Proteomes" id="UP000242146"/>
    </source>
</evidence>
<dbReference type="PROSITE" id="PS00678">
    <property type="entry name" value="WD_REPEATS_1"/>
    <property type="match status" value="1"/>
</dbReference>
<feature type="domain" description="F-box" evidence="4">
    <location>
        <begin position="1"/>
        <end position="45"/>
    </location>
</feature>
<dbReference type="InterPro" id="IPR036322">
    <property type="entry name" value="WD40_repeat_dom_sf"/>
</dbReference>
<gene>
    <name evidence="5" type="ORF">DM01DRAFT_1280800</name>
</gene>
<accession>A0A1X2GUP4</accession>
<dbReference type="OrthoDB" id="19711at2759"/>
<evidence type="ECO:0000259" key="4">
    <source>
        <dbReference type="PROSITE" id="PS50181"/>
    </source>
</evidence>
<reference evidence="5 6" key="1">
    <citation type="submission" date="2016-07" db="EMBL/GenBank/DDBJ databases">
        <title>Pervasive Adenine N6-methylation of Active Genes in Fungi.</title>
        <authorList>
            <consortium name="DOE Joint Genome Institute"/>
            <person name="Mondo S.J."/>
            <person name="Dannebaum R.O."/>
            <person name="Kuo R.C."/>
            <person name="Labutti K."/>
            <person name="Haridas S."/>
            <person name="Kuo A."/>
            <person name="Salamov A."/>
            <person name="Ahrendt S.R."/>
            <person name="Lipzen A."/>
            <person name="Sullivan W."/>
            <person name="Andreopoulos W.B."/>
            <person name="Clum A."/>
            <person name="Lindquist E."/>
            <person name="Daum C."/>
            <person name="Ramamoorthy G.K."/>
            <person name="Gryganskyi A."/>
            <person name="Culley D."/>
            <person name="Magnuson J.K."/>
            <person name="James T.Y."/>
            <person name="O'Malley M.A."/>
            <person name="Stajich J.E."/>
            <person name="Spatafora J.W."/>
            <person name="Visel A."/>
            <person name="Grigoriev I.V."/>
        </authorList>
    </citation>
    <scope>NUCLEOTIDE SEQUENCE [LARGE SCALE GENOMIC DNA]</scope>
    <source>
        <strain evidence="5 6">NRRL 3301</strain>
    </source>
</reference>
<feature type="repeat" description="WD" evidence="3">
    <location>
        <begin position="129"/>
        <end position="170"/>
    </location>
</feature>
<feature type="non-terminal residue" evidence="5">
    <location>
        <position position="1"/>
    </location>
</feature>
<dbReference type="SMART" id="SM00320">
    <property type="entry name" value="WD40"/>
    <property type="match status" value="6"/>
</dbReference>
<dbReference type="InterPro" id="IPR020472">
    <property type="entry name" value="WD40_PAC1"/>
</dbReference>
<dbReference type="InterPro" id="IPR015943">
    <property type="entry name" value="WD40/YVTN_repeat-like_dom_sf"/>
</dbReference>
<dbReference type="CDD" id="cd00200">
    <property type="entry name" value="WD40"/>
    <property type="match status" value="1"/>
</dbReference>
<dbReference type="EMBL" id="MCGT01000003">
    <property type="protein sequence ID" value="ORX61745.1"/>
    <property type="molecule type" value="Genomic_DNA"/>
</dbReference>
<dbReference type="PANTHER" id="PTHR22847">
    <property type="entry name" value="WD40 REPEAT PROTEIN"/>
    <property type="match status" value="1"/>
</dbReference>
<evidence type="ECO:0000256" key="1">
    <source>
        <dbReference type="ARBA" id="ARBA00022574"/>
    </source>
</evidence>
<dbReference type="SUPFAM" id="SSF50978">
    <property type="entry name" value="WD40 repeat-like"/>
    <property type="match status" value="1"/>
</dbReference>
<dbReference type="AlphaFoldDB" id="A0A1X2GUP4"/>
<feature type="repeat" description="WD" evidence="3">
    <location>
        <begin position="171"/>
        <end position="202"/>
    </location>
</feature>
<keyword evidence="6" id="KW-1185">Reference proteome</keyword>
<dbReference type="GO" id="GO:1990234">
    <property type="term" value="C:transferase complex"/>
    <property type="evidence" value="ECO:0007669"/>
    <property type="project" value="UniProtKB-ARBA"/>
</dbReference>
<dbReference type="PROSITE" id="PS50082">
    <property type="entry name" value="WD_REPEATS_2"/>
    <property type="match status" value="4"/>
</dbReference>
<dbReference type="Proteomes" id="UP000242146">
    <property type="component" value="Unassembled WGS sequence"/>
</dbReference>
<sequence>RLCSLPIEILHDIVFYLDTPSFVVLASTNQLLMTLFYDDHVWLCRFQHDFHTLTTQDWKQRHMALYRNHSILSSRWMAGQVTTHYLPDGHQDSVYCMTRFGQHHMISGSRDRCLKLWHLPTSKLIMTKRTPHDGSVLCLAVSPDSSTLITGSSDATCILWSLPSMRRIGTLKGHRHGVLDVCYLPDGQTVVSSSRDHTLIIWHQGKELYRLLGHVGPVNSVKVYDADHVVSASGDCTLKIWNVRTGRCRQQPINHGGFACVQVDRERGLIYTGGHNGKLGIWHVDTGKCEASLPGHHALIRSMHRFGSSWILNILVTRSRILSAGQDKQIMMLDFGHALQPLDE</sequence>
<dbReference type="InterPro" id="IPR019775">
    <property type="entry name" value="WD40_repeat_CS"/>
</dbReference>
<protein>
    <submittedName>
        <fullName evidence="5">WD40 repeat-like protein</fullName>
    </submittedName>
</protein>
<dbReference type="STRING" id="101127.A0A1X2GUP4"/>
<evidence type="ECO:0000256" key="2">
    <source>
        <dbReference type="ARBA" id="ARBA00022737"/>
    </source>
</evidence>
<dbReference type="InterPro" id="IPR001680">
    <property type="entry name" value="WD40_rpt"/>
</dbReference>
<dbReference type="Gene3D" id="2.130.10.10">
    <property type="entry name" value="YVTN repeat-like/Quinoprotein amine dehydrogenase"/>
    <property type="match status" value="2"/>
</dbReference>
<dbReference type="InterPro" id="IPR036047">
    <property type="entry name" value="F-box-like_dom_sf"/>
</dbReference>